<comment type="caution">
    <text evidence="1">The sequence shown here is derived from an EMBL/GenBank/DDBJ whole genome shotgun (WGS) entry which is preliminary data.</text>
</comment>
<sequence length="89" mass="10207">MPTTKHRYPVTETPEVAAALAAAARRWPDDRDRPSRLLRRLIVEGHRSIDPAIHADRSARLAALERVSRSFTGMYEPDYLARLRGDWPE</sequence>
<name>A0A849AFC6_9ACTN</name>
<accession>A0A849AFC6</accession>
<evidence type="ECO:0000313" key="2">
    <source>
        <dbReference type="Proteomes" id="UP000562984"/>
    </source>
</evidence>
<dbReference type="AlphaFoldDB" id="A0A849AFC6"/>
<organism evidence="1 2">
    <name type="scientific">Nakamurella aerolata</name>
    <dbReference type="NCBI Taxonomy" id="1656892"/>
    <lineage>
        <taxon>Bacteria</taxon>
        <taxon>Bacillati</taxon>
        <taxon>Actinomycetota</taxon>
        <taxon>Actinomycetes</taxon>
        <taxon>Nakamurellales</taxon>
        <taxon>Nakamurellaceae</taxon>
        <taxon>Nakamurella</taxon>
    </lineage>
</organism>
<keyword evidence="2" id="KW-1185">Reference proteome</keyword>
<proteinExistence type="predicted"/>
<reference evidence="1 2" key="1">
    <citation type="submission" date="2020-05" db="EMBL/GenBank/DDBJ databases">
        <title>Nakamurella sp. DB0629 isolated from air conditioner.</title>
        <authorList>
            <person name="Kim D.H."/>
            <person name="Kim D.-U."/>
        </authorList>
    </citation>
    <scope>NUCLEOTIDE SEQUENCE [LARGE SCALE GENOMIC DNA]</scope>
    <source>
        <strain evidence="1 2">DB0629</strain>
    </source>
</reference>
<gene>
    <name evidence="1" type="ORF">HKD39_07420</name>
</gene>
<evidence type="ECO:0000313" key="1">
    <source>
        <dbReference type="EMBL" id="NNG35542.1"/>
    </source>
</evidence>
<protein>
    <submittedName>
        <fullName evidence="1">Uncharacterized protein</fullName>
    </submittedName>
</protein>
<dbReference type="EMBL" id="JABEND010000003">
    <property type="protein sequence ID" value="NNG35542.1"/>
    <property type="molecule type" value="Genomic_DNA"/>
</dbReference>
<dbReference type="Proteomes" id="UP000562984">
    <property type="component" value="Unassembled WGS sequence"/>
</dbReference>
<dbReference type="RefSeq" id="WP_171199214.1">
    <property type="nucleotide sequence ID" value="NZ_JABEND010000003.1"/>
</dbReference>